<organism evidence="1 2">
    <name type="scientific">Neptunomonas qingdaonensis</name>
    <dbReference type="NCBI Taxonomy" id="1045558"/>
    <lineage>
        <taxon>Bacteria</taxon>
        <taxon>Pseudomonadati</taxon>
        <taxon>Pseudomonadota</taxon>
        <taxon>Gammaproteobacteria</taxon>
        <taxon>Oceanospirillales</taxon>
        <taxon>Oceanospirillaceae</taxon>
        <taxon>Neptunomonas</taxon>
    </lineage>
</organism>
<protein>
    <submittedName>
        <fullName evidence="1">Uncharacterized protein</fullName>
    </submittedName>
</protein>
<keyword evidence="2" id="KW-1185">Reference proteome</keyword>
<name>A0A1I2T7J1_9GAMM</name>
<reference evidence="2" key="1">
    <citation type="submission" date="2016-10" db="EMBL/GenBank/DDBJ databases">
        <authorList>
            <person name="Varghese N."/>
            <person name="Submissions S."/>
        </authorList>
    </citation>
    <scope>NUCLEOTIDE SEQUENCE [LARGE SCALE GENOMIC DNA]</scope>
    <source>
        <strain evidence="2">CGMCC 1.10971</strain>
    </source>
</reference>
<proteinExistence type="predicted"/>
<dbReference type="AlphaFoldDB" id="A0A1I2T7J1"/>
<dbReference type="EMBL" id="FOOU01000009">
    <property type="protein sequence ID" value="SFG60855.1"/>
    <property type="molecule type" value="Genomic_DNA"/>
</dbReference>
<dbReference type="Proteomes" id="UP000198623">
    <property type="component" value="Unassembled WGS sequence"/>
</dbReference>
<accession>A0A1I2T7J1</accession>
<sequence>MHISYFVNYGYAQLIWMLVGDVMSVELKALVLEHSGFDAAISGGNGRTIETAIIIHQDGIRDKRTVQIAILWALGRNKQLSWDILGASVDESSGRFYESVLLGIRLTDISGQVKQGQQTIYFDTTEYMRNK</sequence>
<evidence type="ECO:0000313" key="2">
    <source>
        <dbReference type="Proteomes" id="UP000198623"/>
    </source>
</evidence>
<gene>
    <name evidence="1" type="ORF">SAMN05216175_109123</name>
</gene>
<evidence type="ECO:0000313" key="1">
    <source>
        <dbReference type="EMBL" id="SFG60855.1"/>
    </source>
</evidence>